<evidence type="ECO:0000256" key="2">
    <source>
        <dbReference type="SAM" id="MobiDB-lite"/>
    </source>
</evidence>
<proteinExistence type="predicted"/>
<dbReference type="PANTHER" id="PTHR22957:SF337">
    <property type="entry name" value="TBC1 DOMAIN FAMILY MEMBER 5"/>
    <property type="match status" value="1"/>
</dbReference>
<evidence type="ECO:0000313" key="5">
    <source>
        <dbReference type="Proteomes" id="UP000186303"/>
    </source>
</evidence>
<evidence type="ECO:0000313" key="4">
    <source>
        <dbReference type="EMBL" id="SHO79437.1"/>
    </source>
</evidence>
<sequence>MDEACLAQLESSWKELLAQQEGSVKERTFYSVLWRLRLDDVSNDAFRSWPSTVRLQRRAYRHLQNRLAFVWQGPLVPIDDEDMHPLQEATPRQKMDNIKATQELIALDLKRLSELPSDAGVASLQRILTIWSLTQSDYDYRQGMHEVASFLWTLRARESLPTPVDPQKETLDIHSLLAPEEVEADTFFLFSGIMQRLASQYFIERAGSPSLIKAILYRVDRILESHLFGLELEWSPILLRWHRLMYLHEFPVETNTLLWDAMIRRDPSLSLLPYVSTVLILMHRDRLIVSDYIEAMQFLMHLPTPSSASDLVREAELLHKTPTSEMGIIILRAHAQQPPSLDTPMLESARARLMELSSAHAPRVIQNLLNPAEQQGTPNWSPLSQARLHSESTDTFTQRRRAMLSLDDVHNRDL</sequence>
<evidence type="ECO:0000256" key="1">
    <source>
        <dbReference type="ARBA" id="ARBA00022468"/>
    </source>
</evidence>
<dbReference type="Proteomes" id="UP000186303">
    <property type="component" value="Chromosome 6"/>
</dbReference>
<dbReference type="Pfam" id="PF00566">
    <property type="entry name" value="RabGAP-TBC"/>
    <property type="match status" value="1"/>
</dbReference>
<gene>
    <name evidence="4" type="ORF">MSYG_3786</name>
</gene>
<dbReference type="GO" id="GO:0005096">
    <property type="term" value="F:GTPase activator activity"/>
    <property type="evidence" value="ECO:0007669"/>
    <property type="project" value="UniProtKB-KW"/>
</dbReference>
<dbReference type="InterPro" id="IPR035969">
    <property type="entry name" value="Rab-GAP_TBC_sf"/>
</dbReference>
<dbReference type="SMART" id="SM00164">
    <property type="entry name" value="TBC"/>
    <property type="match status" value="1"/>
</dbReference>
<dbReference type="SUPFAM" id="SSF47923">
    <property type="entry name" value="Ypt/Rab-GAP domain of gyp1p"/>
    <property type="match status" value="2"/>
</dbReference>
<name>A0A1M8AAS8_MALS4</name>
<dbReference type="InterPro" id="IPR000195">
    <property type="entry name" value="Rab-GAP-TBC_dom"/>
</dbReference>
<feature type="compositionally biased region" description="Polar residues" evidence="2">
    <location>
        <begin position="372"/>
        <end position="384"/>
    </location>
</feature>
<dbReference type="STRING" id="1230383.A0A1M8AAS8"/>
<dbReference type="EMBL" id="LT671826">
    <property type="protein sequence ID" value="SHO79437.1"/>
    <property type="molecule type" value="Genomic_DNA"/>
</dbReference>
<dbReference type="VEuPathDB" id="FungiDB:MSYG_3786"/>
<reference evidence="5" key="1">
    <citation type="journal article" date="2017" name="Nucleic Acids Res.">
        <title>Proteogenomics produces comprehensive and highly accurate protein-coding gene annotation in a complete genome assembly of Malassezia sympodialis.</title>
        <authorList>
            <person name="Zhu Y."/>
            <person name="Engstroem P.G."/>
            <person name="Tellgren-Roth C."/>
            <person name="Baudo C.D."/>
            <person name="Kennell J.C."/>
            <person name="Sun S."/>
            <person name="Billmyre R.B."/>
            <person name="Schroeder M.S."/>
            <person name="Andersson A."/>
            <person name="Holm T."/>
            <person name="Sigurgeirsson B."/>
            <person name="Wu G."/>
            <person name="Sankaranarayanan S.R."/>
            <person name="Siddharthan R."/>
            <person name="Sanyal K."/>
            <person name="Lundeberg J."/>
            <person name="Nystedt B."/>
            <person name="Boekhout T."/>
            <person name="Dawson T.L. Jr."/>
            <person name="Heitman J."/>
            <person name="Scheynius A."/>
            <person name="Lehtioe J."/>
        </authorList>
    </citation>
    <scope>NUCLEOTIDE SEQUENCE [LARGE SCALE GENOMIC DNA]</scope>
    <source>
        <strain evidence="5">ATCC 42132</strain>
    </source>
</reference>
<dbReference type="AlphaFoldDB" id="A0A1M8AAS8"/>
<dbReference type="OMA" id="PILLRWH"/>
<protein>
    <submittedName>
        <fullName evidence="4">Similar to S.cerevisiae protein GYP1 (Cis-golgi GTPase-activating protein (GAP) for yeast Rabs)</fullName>
    </submittedName>
</protein>
<accession>A0A1M8AAS8</accession>
<dbReference type="Gene3D" id="1.10.8.270">
    <property type="entry name" value="putative rabgap domain of human tbc1 domain family member 14 like domains"/>
    <property type="match status" value="1"/>
</dbReference>
<dbReference type="PROSITE" id="PS50086">
    <property type="entry name" value="TBC_RABGAP"/>
    <property type="match status" value="1"/>
</dbReference>
<evidence type="ECO:0000259" key="3">
    <source>
        <dbReference type="PROSITE" id="PS50086"/>
    </source>
</evidence>
<feature type="region of interest" description="Disordered" evidence="2">
    <location>
        <begin position="372"/>
        <end position="395"/>
    </location>
</feature>
<feature type="domain" description="Rab-GAP TBC" evidence="3">
    <location>
        <begin position="24"/>
        <end position="266"/>
    </location>
</feature>
<dbReference type="OrthoDB" id="27140at2759"/>
<dbReference type="PANTHER" id="PTHR22957">
    <property type="entry name" value="TBC1 DOMAIN FAMILY MEMBER GTPASE-ACTIVATING PROTEIN"/>
    <property type="match status" value="1"/>
</dbReference>
<dbReference type="Gene3D" id="1.10.472.80">
    <property type="entry name" value="Ypt/Rab-GAP domain of gyp1p, domain 3"/>
    <property type="match status" value="1"/>
</dbReference>
<keyword evidence="5" id="KW-1185">Reference proteome</keyword>
<organism evidence="4 5">
    <name type="scientific">Malassezia sympodialis (strain ATCC 42132)</name>
    <name type="common">Atopic eczema-associated yeast</name>
    <dbReference type="NCBI Taxonomy" id="1230383"/>
    <lineage>
        <taxon>Eukaryota</taxon>
        <taxon>Fungi</taxon>
        <taxon>Dikarya</taxon>
        <taxon>Basidiomycota</taxon>
        <taxon>Ustilaginomycotina</taxon>
        <taxon>Malasseziomycetes</taxon>
        <taxon>Malasseziales</taxon>
        <taxon>Malasseziaceae</taxon>
        <taxon>Malassezia</taxon>
    </lineage>
</organism>
<keyword evidence="1" id="KW-0343">GTPase activation</keyword>